<keyword evidence="4" id="KW-1003">Cell membrane</keyword>
<evidence type="ECO:0000256" key="4">
    <source>
        <dbReference type="ARBA" id="ARBA00022475"/>
    </source>
</evidence>
<dbReference type="SUPFAM" id="SSF158472">
    <property type="entry name" value="HAMP domain-like"/>
    <property type="match status" value="1"/>
</dbReference>
<name>A0A1V2ABJ8_9BACI</name>
<feature type="transmembrane region" description="Helical" evidence="14">
    <location>
        <begin position="152"/>
        <end position="172"/>
    </location>
</feature>
<dbReference type="OrthoDB" id="9786919at2"/>
<dbReference type="PROSITE" id="PS50885">
    <property type="entry name" value="HAMP"/>
    <property type="match status" value="1"/>
</dbReference>
<dbReference type="EC" id="2.7.13.3" evidence="3"/>
<dbReference type="Gene3D" id="1.10.287.130">
    <property type="match status" value="1"/>
</dbReference>
<dbReference type="PANTHER" id="PTHR45436:SF5">
    <property type="entry name" value="SENSOR HISTIDINE KINASE TRCS"/>
    <property type="match status" value="1"/>
</dbReference>
<evidence type="ECO:0000256" key="8">
    <source>
        <dbReference type="ARBA" id="ARBA00022741"/>
    </source>
</evidence>
<dbReference type="InterPro" id="IPR036890">
    <property type="entry name" value="HATPase_C_sf"/>
</dbReference>
<keyword evidence="8" id="KW-0547">Nucleotide-binding</keyword>
<dbReference type="EMBL" id="MSFI01000002">
    <property type="protein sequence ID" value="OMP68373.1"/>
    <property type="molecule type" value="Genomic_DNA"/>
</dbReference>
<evidence type="ECO:0000256" key="12">
    <source>
        <dbReference type="ARBA" id="ARBA00023012"/>
    </source>
</evidence>
<dbReference type="InterPro" id="IPR003661">
    <property type="entry name" value="HisK_dim/P_dom"/>
</dbReference>
<evidence type="ECO:0000256" key="9">
    <source>
        <dbReference type="ARBA" id="ARBA00022777"/>
    </source>
</evidence>
<dbReference type="Pfam" id="PF02518">
    <property type="entry name" value="HATPase_c"/>
    <property type="match status" value="1"/>
</dbReference>
<dbReference type="CDD" id="cd00075">
    <property type="entry name" value="HATPase"/>
    <property type="match status" value="1"/>
</dbReference>
<dbReference type="CDD" id="cd06225">
    <property type="entry name" value="HAMP"/>
    <property type="match status" value="1"/>
</dbReference>
<keyword evidence="11 14" id="KW-1133">Transmembrane helix</keyword>
<dbReference type="GO" id="GO:0005886">
    <property type="term" value="C:plasma membrane"/>
    <property type="evidence" value="ECO:0007669"/>
    <property type="project" value="UniProtKB-SubCell"/>
</dbReference>
<proteinExistence type="predicted"/>
<keyword evidence="6" id="KW-0808">Transferase</keyword>
<dbReference type="Gene3D" id="6.10.340.10">
    <property type="match status" value="1"/>
</dbReference>
<evidence type="ECO:0000256" key="1">
    <source>
        <dbReference type="ARBA" id="ARBA00000085"/>
    </source>
</evidence>
<evidence type="ECO:0000259" key="15">
    <source>
        <dbReference type="PROSITE" id="PS50109"/>
    </source>
</evidence>
<dbReference type="Proteomes" id="UP000188613">
    <property type="component" value="Unassembled WGS sequence"/>
</dbReference>
<keyword evidence="9" id="KW-0418">Kinase</keyword>
<evidence type="ECO:0000256" key="3">
    <source>
        <dbReference type="ARBA" id="ARBA00012438"/>
    </source>
</evidence>
<dbReference type="SMART" id="SM00388">
    <property type="entry name" value="HisKA"/>
    <property type="match status" value="1"/>
</dbReference>
<evidence type="ECO:0000256" key="5">
    <source>
        <dbReference type="ARBA" id="ARBA00022553"/>
    </source>
</evidence>
<dbReference type="STRING" id="1714355.BTO28_01765"/>
<keyword evidence="12" id="KW-0902">Two-component regulatory system</keyword>
<sequence>MRLSTRIQLSITVLLICLLIIANTAIYVLFKCTIIESEQQRLLNTANTILKELNTNSESSTEQVLRAYLINNGMIKVVGSDHHPVHEFVTDKRYRSIVTSFKDDQYEQVLSFKQSQFAVVSIPMINSEGEVMNLQIVENIDSLMENVTDLKWVLVFTSIVVITLLFIASWILGNIISRPIQRLIYTMKTIEEKESYEQIEISGKNNDELNELAATFNRMIAKLENSYMKQEQFVSDASHELKTPLTVISSYMKLLRRWGTTRADVMEEAMTAIESESSRMKYLTEQLLQLAVSEELIENDRERMNIVPVVHKTIERLQMTDAQEIHFSPDSRSLYADVHEQSFIQLLVILLDNARKYSNDAIHVALEEENNWIKLSVEDRGIGIPEDAQPYVFDRLYRVDQVRSRKTGGAGLGLSIAKRISEQHGGSISMKSVEGAGSVFTVILPKSEA</sequence>
<keyword evidence="10" id="KW-0067">ATP-binding</keyword>
<dbReference type="Pfam" id="PF00672">
    <property type="entry name" value="HAMP"/>
    <property type="match status" value="1"/>
</dbReference>
<feature type="transmembrane region" description="Helical" evidence="14">
    <location>
        <begin position="7"/>
        <end position="30"/>
    </location>
</feature>
<dbReference type="InterPro" id="IPR003660">
    <property type="entry name" value="HAMP_dom"/>
</dbReference>
<evidence type="ECO:0000256" key="6">
    <source>
        <dbReference type="ARBA" id="ARBA00022679"/>
    </source>
</evidence>
<dbReference type="PROSITE" id="PS50109">
    <property type="entry name" value="HIS_KIN"/>
    <property type="match status" value="1"/>
</dbReference>
<evidence type="ECO:0000256" key="14">
    <source>
        <dbReference type="SAM" id="Phobius"/>
    </source>
</evidence>
<dbReference type="CDD" id="cd00082">
    <property type="entry name" value="HisKA"/>
    <property type="match status" value="1"/>
</dbReference>
<keyword evidence="5" id="KW-0597">Phosphoprotein</keyword>
<dbReference type="AlphaFoldDB" id="A0A1V2ABJ8"/>
<feature type="domain" description="HAMP" evidence="16">
    <location>
        <begin position="174"/>
        <end position="228"/>
    </location>
</feature>
<dbReference type="PANTHER" id="PTHR45436">
    <property type="entry name" value="SENSOR HISTIDINE KINASE YKOH"/>
    <property type="match status" value="1"/>
</dbReference>
<comment type="catalytic activity">
    <reaction evidence="1">
        <text>ATP + protein L-histidine = ADP + protein N-phospho-L-histidine.</text>
        <dbReference type="EC" id="2.7.13.3"/>
    </reaction>
</comment>
<keyword evidence="7 14" id="KW-0812">Transmembrane</keyword>
<evidence type="ECO:0000256" key="13">
    <source>
        <dbReference type="ARBA" id="ARBA00023136"/>
    </source>
</evidence>
<evidence type="ECO:0000256" key="10">
    <source>
        <dbReference type="ARBA" id="ARBA00022840"/>
    </source>
</evidence>
<dbReference type="InterPro" id="IPR003594">
    <property type="entry name" value="HATPase_dom"/>
</dbReference>
<dbReference type="InterPro" id="IPR005467">
    <property type="entry name" value="His_kinase_dom"/>
</dbReference>
<dbReference type="SMART" id="SM00304">
    <property type="entry name" value="HAMP"/>
    <property type="match status" value="1"/>
</dbReference>
<comment type="caution">
    <text evidence="17">The sequence shown here is derived from an EMBL/GenBank/DDBJ whole genome shotgun (WGS) entry which is preliminary data.</text>
</comment>
<comment type="subcellular location">
    <subcellularLocation>
        <location evidence="2">Cell membrane</location>
        <topology evidence="2">Multi-pass membrane protein</topology>
    </subcellularLocation>
</comment>
<dbReference type="FunFam" id="3.30.565.10:FF:000006">
    <property type="entry name" value="Sensor histidine kinase WalK"/>
    <property type="match status" value="1"/>
</dbReference>
<dbReference type="InterPro" id="IPR050428">
    <property type="entry name" value="TCS_sensor_his_kinase"/>
</dbReference>
<dbReference type="InterPro" id="IPR004358">
    <property type="entry name" value="Sig_transdc_His_kin-like_C"/>
</dbReference>
<dbReference type="GO" id="GO:0005524">
    <property type="term" value="F:ATP binding"/>
    <property type="evidence" value="ECO:0007669"/>
    <property type="project" value="UniProtKB-KW"/>
</dbReference>
<organism evidence="17 18">
    <name type="scientific">Domibacillus epiphyticus</name>
    <dbReference type="NCBI Taxonomy" id="1714355"/>
    <lineage>
        <taxon>Bacteria</taxon>
        <taxon>Bacillati</taxon>
        <taxon>Bacillota</taxon>
        <taxon>Bacilli</taxon>
        <taxon>Bacillales</taxon>
        <taxon>Bacillaceae</taxon>
        <taxon>Domibacillus</taxon>
    </lineage>
</organism>
<dbReference type="FunFam" id="1.10.287.130:FF:000001">
    <property type="entry name" value="Two-component sensor histidine kinase"/>
    <property type="match status" value="1"/>
</dbReference>
<protein>
    <recommendedName>
        <fullName evidence="3">histidine kinase</fullName>
        <ecNumber evidence="3">2.7.13.3</ecNumber>
    </recommendedName>
</protein>
<gene>
    <name evidence="17" type="ORF">BTO28_01765</name>
</gene>
<dbReference type="Pfam" id="PF00512">
    <property type="entry name" value="HisKA"/>
    <property type="match status" value="1"/>
</dbReference>
<reference evidence="17 18" key="1">
    <citation type="submission" date="2016-12" db="EMBL/GenBank/DDBJ databases">
        <title>Domibacillus sp. SAB 38T whole genome sequencing.</title>
        <authorList>
            <person name="Verma A."/>
            <person name="Ojha A.K."/>
            <person name="Krishnamurthi S."/>
        </authorList>
    </citation>
    <scope>NUCLEOTIDE SEQUENCE [LARGE SCALE GENOMIC DNA]</scope>
    <source>
        <strain evidence="17 18">SAB 38</strain>
    </source>
</reference>
<dbReference type="Gene3D" id="3.30.565.10">
    <property type="entry name" value="Histidine kinase-like ATPase, C-terminal domain"/>
    <property type="match status" value="1"/>
</dbReference>
<dbReference type="SUPFAM" id="SSF47384">
    <property type="entry name" value="Homodimeric domain of signal transducing histidine kinase"/>
    <property type="match status" value="1"/>
</dbReference>
<keyword evidence="18" id="KW-1185">Reference proteome</keyword>
<dbReference type="RefSeq" id="WP_076763488.1">
    <property type="nucleotide sequence ID" value="NZ_MSFI01000002.1"/>
</dbReference>
<evidence type="ECO:0000256" key="11">
    <source>
        <dbReference type="ARBA" id="ARBA00022989"/>
    </source>
</evidence>
<evidence type="ECO:0000313" key="18">
    <source>
        <dbReference type="Proteomes" id="UP000188613"/>
    </source>
</evidence>
<dbReference type="SMART" id="SM00387">
    <property type="entry name" value="HATPase_c"/>
    <property type="match status" value="1"/>
</dbReference>
<keyword evidence="13 14" id="KW-0472">Membrane</keyword>
<evidence type="ECO:0000256" key="2">
    <source>
        <dbReference type="ARBA" id="ARBA00004651"/>
    </source>
</evidence>
<dbReference type="GO" id="GO:0000155">
    <property type="term" value="F:phosphorelay sensor kinase activity"/>
    <property type="evidence" value="ECO:0007669"/>
    <property type="project" value="InterPro"/>
</dbReference>
<dbReference type="PRINTS" id="PR00344">
    <property type="entry name" value="BCTRLSENSOR"/>
</dbReference>
<dbReference type="SUPFAM" id="SSF55874">
    <property type="entry name" value="ATPase domain of HSP90 chaperone/DNA topoisomerase II/histidine kinase"/>
    <property type="match status" value="1"/>
</dbReference>
<evidence type="ECO:0000256" key="7">
    <source>
        <dbReference type="ARBA" id="ARBA00022692"/>
    </source>
</evidence>
<evidence type="ECO:0000259" key="16">
    <source>
        <dbReference type="PROSITE" id="PS50885"/>
    </source>
</evidence>
<evidence type="ECO:0000313" key="17">
    <source>
        <dbReference type="EMBL" id="OMP68373.1"/>
    </source>
</evidence>
<accession>A0A1V2ABJ8</accession>
<dbReference type="InterPro" id="IPR036097">
    <property type="entry name" value="HisK_dim/P_sf"/>
</dbReference>
<feature type="domain" description="Histidine kinase" evidence="15">
    <location>
        <begin position="236"/>
        <end position="448"/>
    </location>
</feature>